<dbReference type="InterPro" id="IPR019619">
    <property type="entry name" value="DUF2490"/>
</dbReference>
<dbReference type="STRING" id="1349421.OI18_06050"/>
<evidence type="ECO:0000313" key="1">
    <source>
        <dbReference type="EMBL" id="KIC95447.1"/>
    </source>
</evidence>
<reference evidence="1 2" key="1">
    <citation type="submission" date="2014-11" db="EMBL/GenBank/DDBJ databases">
        <title>Genome sequence of Flavihumibacter solisilvae 3-3.</title>
        <authorList>
            <person name="Zhou G."/>
            <person name="Li M."/>
            <person name="Wang G."/>
        </authorList>
    </citation>
    <scope>NUCLEOTIDE SEQUENCE [LARGE SCALE GENOMIC DNA]</scope>
    <source>
        <strain evidence="1 2">3-3</strain>
    </source>
</reference>
<dbReference type="Proteomes" id="UP000031408">
    <property type="component" value="Unassembled WGS sequence"/>
</dbReference>
<accession>A0A0C1L5Q3</accession>
<proteinExistence type="predicted"/>
<evidence type="ECO:0008006" key="3">
    <source>
        <dbReference type="Google" id="ProtNLM"/>
    </source>
</evidence>
<evidence type="ECO:0000313" key="2">
    <source>
        <dbReference type="Proteomes" id="UP000031408"/>
    </source>
</evidence>
<protein>
    <recommendedName>
        <fullName evidence="3">Outer membrane protein beta-barrel domain-containing protein</fullName>
    </recommendedName>
</protein>
<dbReference type="Pfam" id="PF10677">
    <property type="entry name" value="DUF2490"/>
    <property type="match status" value="1"/>
</dbReference>
<dbReference type="AlphaFoldDB" id="A0A0C1L5Q3"/>
<organism evidence="1 2">
    <name type="scientific">Flavihumibacter solisilvae</name>
    <dbReference type="NCBI Taxonomy" id="1349421"/>
    <lineage>
        <taxon>Bacteria</taxon>
        <taxon>Pseudomonadati</taxon>
        <taxon>Bacteroidota</taxon>
        <taxon>Chitinophagia</taxon>
        <taxon>Chitinophagales</taxon>
        <taxon>Chitinophagaceae</taxon>
        <taxon>Flavihumibacter</taxon>
    </lineage>
</organism>
<comment type="caution">
    <text evidence="1">The sequence shown here is derived from an EMBL/GenBank/DDBJ whole genome shotgun (WGS) entry which is preliminary data.</text>
</comment>
<keyword evidence="2" id="KW-1185">Reference proteome</keyword>
<sequence>MDMMKHIIILAVICPALITIGFAQRESRPTFAWYLPGVSYKHSPSLRFTAQVGVATPQTTNAIWLQSYIRAGKYITLNPAYLYLRSAPSNGTRLHEHTLMNSVIINVPLKNFLIDDRNMVWNRFRQHTDNIHFYRNRLRVGYSFAKLPQHPRLYVYDEVFYLFNTGSWVRNRVAAGFACDLFQRFNIDISYVRQAEKGTRGMDIFFIMGFFQLKRKGVE</sequence>
<gene>
    <name evidence="1" type="ORF">OI18_06050</name>
</gene>
<name>A0A0C1L5Q3_9BACT</name>
<dbReference type="EMBL" id="JSVC01000006">
    <property type="protein sequence ID" value="KIC95447.1"/>
    <property type="molecule type" value="Genomic_DNA"/>
</dbReference>